<accession>Q3A270</accession>
<reference evidence="1 2" key="2">
    <citation type="journal article" date="2012" name="BMC Genomics">
        <title>The genome of Pelobacter carbinolicus reveals surprising metabolic capabilities and physiological features.</title>
        <authorList>
            <person name="Aklujkar M."/>
            <person name="Haveman S.A."/>
            <person name="Didonato R.Jr."/>
            <person name="Chertkov O."/>
            <person name="Han C.S."/>
            <person name="Land M.L."/>
            <person name="Brown P."/>
            <person name="Lovley D.R."/>
        </authorList>
    </citation>
    <scope>NUCLEOTIDE SEQUENCE [LARGE SCALE GENOMIC DNA]</scope>
    <source>
        <strain evidence="2">DSM 2380 / NBRC 103641 / GraBd1</strain>
    </source>
</reference>
<dbReference type="KEGG" id="pca:Pcar_2298"/>
<gene>
    <name evidence="1" type="ordered locus">Pcar_2298</name>
</gene>
<evidence type="ECO:0000313" key="1">
    <source>
        <dbReference type="EMBL" id="ABA89537.1"/>
    </source>
</evidence>
<sequence>MNAANKRLLAWIRIMLCVWLLLPTVSLASTVEIKLPITSRNNQRDDFQIGMLKLLLEKAAVDYNITLAPEVYSQARIIHELKTGSGRINLYWMGTSDELEKDLRPIRFPVYRGLLGYRIFIINKRDQIRFDAVKSLEDLQNFIGIQGIGWTDIALLEHAGLRQLTSRYANIFKMIDAGDRVDYFSRGISEGYVEVKSRQNNYPDLAVEKKLLLVYPFAMFFFTNRENTVLAEILEKGFHKAYRDGSFHQFFYNHPHIKEMFEQTDVPNRIRIDIPNPFLPPKTMAIPKPYWHGS</sequence>
<name>Q3A270_SYNC1</name>
<reference evidence="2" key="1">
    <citation type="submission" date="2005-10" db="EMBL/GenBank/DDBJ databases">
        <title>Complete sequence of Pelobacter carbinolicus DSM 2380.</title>
        <authorList>
            <person name="Copeland A."/>
            <person name="Lucas S."/>
            <person name="Lapidus A."/>
            <person name="Barry K."/>
            <person name="Detter J.C."/>
            <person name="Glavina T."/>
            <person name="Hammon N."/>
            <person name="Israni S."/>
            <person name="Pitluck S."/>
            <person name="Chertkov O."/>
            <person name="Schmutz J."/>
            <person name="Larimer F."/>
            <person name="Land M."/>
            <person name="Kyrpides N."/>
            <person name="Ivanova N."/>
            <person name="Richardson P."/>
        </authorList>
    </citation>
    <scope>NUCLEOTIDE SEQUENCE [LARGE SCALE GENOMIC DNA]</scope>
    <source>
        <strain evidence="2">DSM 2380 / NBRC 103641 / GraBd1</strain>
    </source>
</reference>
<dbReference type="EMBL" id="CP000142">
    <property type="protein sequence ID" value="ABA89537.1"/>
    <property type="molecule type" value="Genomic_DNA"/>
</dbReference>
<dbReference type="AlphaFoldDB" id="Q3A270"/>
<dbReference type="STRING" id="338963.Pcar_2298"/>
<protein>
    <recommendedName>
        <fullName evidence="3">Solute-binding protein family 3/N-terminal domain-containing protein</fullName>
    </recommendedName>
</protein>
<organism evidence="1 2">
    <name type="scientific">Syntrophotalea carbinolica (strain DSM 2380 / NBRC 103641 / GraBd1)</name>
    <name type="common">Pelobacter carbinolicus</name>
    <dbReference type="NCBI Taxonomy" id="338963"/>
    <lineage>
        <taxon>Bacteria</taxon>
        <taxon>Pseudomonadati</taxon>
        <taxon>Thermodesulfobacteriota</taxon>
        <taxon>Desulfuromonadia</taxon>
        <taxon>Desulfuromonadales</taxon>
        <taxon>Syntrophotaleaceae</taxon>
        <taxon>Syntrophotalea</taxon>
    </lineage>
</organism>
<proteinExistence type="predicted"/>
<dbReference type="Proteomes" id="UP000002534">
    <property type="component" value="Chromosome"/>
</dbReference>
<evidence type="ECO:0000313" key="2">
    <source>
        <dbReference type="Proteomes" id="UP000002534"/>
    </source>
</evidence>
<dbReference type="SUPFAM" id="SSF53850">
    <property type="entry name" value="Periplasmic binding protein-like II"/>
    <property type="match status" value="1"/>
</dbReference>
<dbReference type="HOGENOM" id="CLU_066015_1_0_7"/>
<dbReference type="eggNOG" id="COG0834">
    <property type="taxonomic scope" value="Bacteria"/>
</dbReference>
<keyword evidence="2" id="KW-1185">Reference proteome</keyword>
<evidence type="ECO:0008006" key="3">
    <source>
        <dbReference type="Google" id="ProtNLM"/>
    </source>
</evidence>